<proteinExistence type="predicted"/>
<dbReference type="EMBL" id="CADEPI010000004">
    <property type="protein sequence ID" value="CAB3360839.1"/>
    <property type="molecule type" value="Genomic_DNA"/>
</dbReference>
<sequence length="67" mass="7396">MAKRVNFKYTSENMAKEQAVYFLLLLTSALILAVQCAPASGDPQPEAEERDKRFIGIIAKLIGRVIG</sequence>
<organism evidence="1 2">
    <name type="scientific">Cloeon dipterum</name>
    <dbReference type="NCBI Taxonomy" id="197152"/>
    <lineage>
        <taxon>Eukaryota</taxon>
        <taxon>Metazoa</taxon>
        <taxon>Ecdysozoa</taxon>
        <taxon>Arthropoda</taxon>
        <taxon>Hexapoda</taxon>
        <taxon>Insecta</taxon>
        <taxon>Pterygota</taxon>
        <taxon>Palaeoptera</taxon>
        <taxon>Ephemeroptera</taxon>
        <taxon>Pisciforma</taxon>
        <taxon>Baetidae</taxon>
        <taxon>Cloeon</taxon>
    </lineage>
</organism>
<protein>
    <submittedName>
        <fullName evidence="1">Uncharacterized protein</fullName>
    </submittedName>
</protein>
<dbReference type="Proteomes" id="UP000494165">
    <property type="component" value="Unassembled WGS sequence"/>
</dbReference>
<dbReference type="AlphaFoldDB" id="A0A8S1BUM5"/>
<name>A0A8S1BUM5_9INSE</name>
<comment type="caution">
    <text evidence="1">The sequence shown here is derived from an EMBL/GenBank/DDBJ whole genome shotgun (WGS) entry which is preliminary data.</text>
</comment>
<accession>A0A8S1BUM5</accession>
<evidence type="ECO:0000313" key="1">
    <source>
        <dbReference type="EMBL" id="CAB3360839.1"/>
    </source>
</evidence>
<evidence type="ECO:0000313" key="2">
    <source>
        <dbReference type="Proteomes" id="UP000494165"/>
    </source>
</evidence>
<reference evidence="1 2" key="1">
    <citation type="submission" date="2020-04" db="EMBL/GenBank/DDBJ databases">
        <authorList>
            <person name="Alioto T."/>
            <person name="Alioto T."/>
            <person name="Gomez Garrido J."/>
        </authorList>
    </citation>
    <scope>NUCLEOTIDE SEQUENCE [LARGE SCALE GENOMIC DNA]</scope>
</reference>
<gene>
    <name evidence="1" type="ORF">CLODIP_2_CD03321</name>
</gene>
<keyword evidence="2" id="KW-1185">Reference proteome</keyword>